<dbReference type="Proteomes" id="UP001234581">
    <property type="component" value="Unassembled WGS sequence"/>
</dbReference>
<dbReference type="GeneID" id="83220561"/>
<comment type="caution">
    <text evidence="2">The sequence shown here is derived from an EMBL/GenBank/DDBJ whole genome shotgun (WGS) entry which is preliminary data.</text>
</comment>
<feature type="region of interest" description="Disordered" evidence="1">
    <location>
        <begin position="24"/>
        <end position="67"/>
    </location>
</feature>
<reference evidence="2 3" key="1">
    <citation type="submission" date="2023-03" db="EMBL/GenBank/DDBJ databases">
        <title>Genome sequence of Lichtheimia ornata CBS 291.66.</title>
        <authorList>
            <person name="Mohabir J.T."/>
            <person name="Shea T.P."/>
            <person name="Kurbessoian T."/>
            <person name="Berby B."/>
            <person name="Fontaine J."/>
            <person name="Livny J."/>
            <person name="Gnirke A."/>
            <person name="Stajich J.E."/>
            <person name="Cuomo C.A."/>
        </authorList>
    </citation>
    <scope>NUCLEOTIDE SEQUENCE [LARGE SCALE GENOMIC DNA]</scope>
    <source>
        <strain evidence="2">CBS 291.66</strain>
    </source>
</reference>
<evidence type="ECO:0000256" key="1">
    <source>
        <dbReference type="SAM" id="MobiDB-lite"/>
    </source>
</evidence>
<accession>A0AAD7XNX5</accession>
<dbReference type="RefSeq" id="XP_058336129.1">
    <property type="nucleotide sequence ID" value="XM_058493105.1"/>
</dbReference>
<dbReference type="EMBL" id="JARTCD010000477">
    <property type="protein sequence ID" value="KAJ8651214.1"/>
    <property type="molecule type" value="Genomic_DNA"/>
</dbReference>
<keyword evidence="3" id="KW-1185">Reference proteome</keyword>
<organism evidence="2 3">
    <name type="scientific">Lichtheimia ornata</name>
    <dbReference type="NCBI Taxonomy" id="688661"/>
    <lineage>
        <taxon>Eukaryota</taxon>
        <taxon>Fungi</taxon>
        <taxon>Fungi incertae sedis</taxon>
        <taxon>Mucoromycota</taxon>
        <taxon>Mucoromycotina</taxon>
        <taxon>Mucoromycetes</taxon>
        <taxon>Mucorales</taxon>
        <taxon>Lichtheimiaceae</taxon>
        <taxon>Lichtheimia</taxon>
    </lineage>
</organism>
<name>A0AAD7XNX5_9FUNG</name>
<feature type="compositionally biased region" description="Low complexity" evidence="1">
    <location>
        <begin position="24"/>
        <end position="61"/>
    </location>
</feature>
<gene>
    <name evidence="2" type="ORF">O0I10_013328</name>
</gene>
<evidence type="ECO:0000313" key="3">
    <source>
        <dbReference type="Proteomes" id="UP001234581"/>
    </source>
</evidence>
<protein>
    <submittedName>
        <fullName evidence="2">Uncharacterized protein</fullName>
    </submittedName>
</protein>
<proteinExistence type="predicted"/>
<evidence type="ECO:0000313" key="2">
    <source>
        <dbReference type="EMBL" id="KAJ8651214.1"/>
    </source>
</evidence>
<dbReference type="AlphaFoldDB" id="A0AAD7XNX5"/>
<sequence>MFLVPLIHTQYSARTPITTYENTISIPSIRGGSPSPSASSSSPSSRPSNSSSTPSTPSTPIDRVTERKEKLARDLLALSRQVKAASFSSTSNTIDRFDDWLNQVEELKQSIITQSFPSSNARFRKQ</sequence>